<protein>
    <recommendedName>
        <fullName evidence="8">NlpC/P60 domain-containing protein</fullName>
    </recommendedName>
</protein>
<dbReference type="Gene3D" id="3.90.1720.10">
    <property type="entry name" value="endopeptidase domain like (from Nostoc punctiforme)"/>
    <property type="match status" value="1"/>
</dbReference>
<accession>A0ABQ3C1M6</accession>
<dbReference type="InterPro" id="IPR051794">
    <property type="entry name" value="PG_Endopeptidase_C40"/>
</dbReference>
<dbReference type="PANTHER" id="PTHR47359">
    <property type="entry name" value="PEPTIDOGLYCAN DL-ENDOPEPTIDASE CWLO"/>
    <property type="match status" value="1"/>
</dbReference>
<dbReference type="Proteomes" id="UP000624183">
    <property type="component" value="Unassembled WGS sequence"/>
</dbReference>
<dbReference type="EMBL" id="BMUW01000007">
    <property type="protein sequence ID" value="GGZ61747.1"/>
    <property type="molecule type" value="Genomic_DNA"/>
</dbReference>
<feature type="compositionally biased region" description="Basic and acidic residues" evidence="6">
    <location>
        <begin position="202"/>
        <end position="223"/>
    </location>
</feature>
<gene>
    <name evidence="9" type="ORF">GCM10010328_40500</name>
</gene>
<feature type="domain" description="NlpC/P60" evidence="8">
    <location>
        <begin position="230"/>
        <end position="347"/>
    </location>
</feature>
<comment type="caution">
    <text evidence="9">The sequence shown here is derived from an EMBL/GenBank/DDBJ whole genome shotgun (WGS) entry which is preliminary data.</text>
</comment>
<evidence type="ECO:0000256" key="1">
    <source>
        <dbReference type="ARBA" id="ARBA00007074"/>
    </source>
</evidence>
<evidence type="ECO:0000313" key="9">
    <source>
        <dbReference type="EMBL" id="GGZ61747.1"/>
    </source>
</evidence>
<evidence type="ECO:0000256" key="7">
    <source>
        <dbReference type="SAM" id="SignalP"/>
    </source>
</evidence>
<reference evidence="10" key="1">
    <citation type="journal article" date="2019" name="Int. J. Syst. Evol. Microbiol.">
        <title>The Global Catalogue of Microorganisms (GCM) 10K type strain sequencing project: providing services to taxonomists for standard genome sequencing and annotation.</title>
        <authorList>
            <consortium name="The Broad Institute Genomics Platform"/>
            <consortium name="The Broad Institute Genome Sequencing Center for Infectious Disease"/>
            <person name="Wu L."/>
            <person name="Ma J."/>
        </authorList>
    </citation>
    <scope>NUCLEOTIDE SEQUENCE [LARGE SCALE GENOMIC DNA]</scope>
    <source>
        <strain evidence="10">JCM 4602</strain>
    </source>
</reference>
<evidence type="ECO:0000256" key="2">
    <source>
        <dbReference type="ARBA" id="ARBA00022670"/>
    </source>
</evidence>
<keyword evidence="3" id="KW-0378">Hydrolase</keyword>
<keyword evidence="10" id="KW-1185">Reference proteome</keyword>
<feature type="region of interest" description="Disordered" evidence="6">
    <location>
        <begin position="153"/>
        <end position="178"/>
    </location>
</feature>
<evidence type="ECO:0000313" key="10">
    <source>
        <dbReference type="Proteomes" id="UP000624183"/>
    </source>
</evidence>
<keyword evidence="4" id="KW-0788">Thiol protease</keyword>
<name>A0ABQ3C1M6_9ACTN</name>
<organism evidence="9 10">
    <name type="scientific">Streptomyces rubiginosohelvolus</name>
    <dbReference type="NCBI Taxonomy" id="67362"/>
    <lineage>
        <taxon>Bacteria</taxon>
        <taxon>Bacillati</taxon>
        <taxon>Actinomycetota</taxon>
        <taxon>Actinomycetes</taxon>
        <taxon>Kitasatosporales</taxon>
        <taxon>Streptomycetaceae</taxon>
        <taxon>Streptomyces</taxon>
    </lineage>
</organism>
<dbReference type="SUPFAM" id="SSF54001">
    <property type="entry name" value="Cysteine proteinases"/>
    <property type="match status" value="1"/>
</dbReference>
<keyword evidence="5" id="KW-0175">Coiled coil</keyword>
<dbReference type="InterPro" id="IPR000064">
    <property type="entry name" value="NLP_P60_dom"/>
</dbReference>
<sequence>MASHRRPKQPSHGYASVLTATATAAVTVALSAHSASADPLPDPNKKGVQAQIDRLYEEATQATEKYNGAKEAAGTLKKEAESLQDSVARKQEALNELRRQLGSVATAQYRSGGLDPSLQLLLSADPDAYLDRASGLDRLSARQSETLQRFLSQQRGLQQQRGEAAKKLGSLQDSREELGEKKAEIQGKLAQAQRLMNTLTAEERAERAAEEQRANRNSERVDLGDEASASGRTASAFDAAKSRVGMPYVWGAAGPGSFDCSGLTSWAFRQAGVSLPRTSQAQANFGTRINSLSALKPGDLIIMRTDLSHVGFYAGNGQILHSPKPGAQVRYESIARSGMPFMWGVRI</sequence>
<evidence type="ECO:0000259" key="8">
    <source>
        <dbReference type="PROSITE" id="PS51935"/>
    </source>
</evidence>
<feature type="coiled-coil region" evidence="5">
    <location>
        <begin position="45"/>
        <end position="100"/>
    </location>
</feature>
<keyword evidence="2" id="KW-0645">Protease</keyword>
<evidence type="ECO:0000256" key="3">
    <source>
        <dbReference type="ARBA" id="ARBA00022801"/>
    </source>
</evidence>
<comment type="similarity">
    <text evidence="1">Belongs to the peptidase C40 family.</text>
</comment>
<feature type="signal peptide" evidence="7">
    <location>
        <begin position="1"/>
        <end position="37"/>
    </location>
</feature>
<evidence type="ECO:0000256" key="6">
    <source>
        <dbReference type="SAM" id="MobiDB-lite"/>
    </source>
</evidence>
<evidence type="ECO:0000256" key="4">
    <source>
        <dbReference type="ARBA" id="ARBA00022807"/>
    </source>
</evidence>
<dbReference type="Pfam" id="PF00877">
    <property type="entry name" value="NLPC_P60"/>
    <property type="match status" value="1"/>
</dbReference>
<dbReference type="InterPro" id="IPR038765">
    <property type="entry name" value="Papain-like_cys_pep_sf"/>
</dbReference>
<proteinExistence type="inferred from homology"/>
<evidence type="ECO:0000256" key="5">
    <source>
        <dbReference type="SAM" id="Coils"/>
    </source>
</evidence>
<dbReference type="PANTHER" id="PTHR47359:SF3">
    <property type="entry name" value="NLP_P60 DOMAIN-CONTAINING PROTEIN-RELATED"/>
    <property type="match status" value="1"/>
</dbReference>
<feature type="region of interest" description="Disordered" evidence="6">
    <location>
        <begin position="202"/>
        <end position="228"/>
    </location>
</feature>
<keyword evidence="7" id="KW-0732">Signal</keyword>
<dbReference type="PROSITE" id="PS51935">
    <property type="entry name" value="NLPC_P60"/>
    <property type="match status" value="1"/>
</dbReference>
<feature type="chain" id="PRO_5045708947" description="NlpC/P60 domain-containing protein" evidence="7">
    <location>
        <begin position="38"/>
        <end position="347"/>
    </location>
</feature>